<reference evidence="1" key="1">
    <citation type="submission" date="2021-02" db="EMBL/GenBank/DDBJ databases">
        <authorList>
            <person name="Nowell W R."/>
        </authorList>
    </citation>
    <scope>NUCLEOTIDE SEQUENCE</scope>
</reference>
<dbReference type="Proteomes" id="UP000663828">
    <property type="component" value="Unassembled WGS sequence"/>
</dbReference>
<keyword evidence="2" id="KW-1185">Reference proteome</keyword>
<organism evidence="1 2">
    <name type="scientific">Adineta ricciae</name>
    <name type="common">Rotifer</name>
    <dbReference type="NCBI Taxonomy" id="249248"/>
    <lineage>
        <taxon>Eukaryota</taxon>
        <taxon>Metazoa</taxon>
        <taxon>Spiralia</taxon>
        <taxon>Gnathifera</taxon>
        <taxon>Rotifera</taxon>
        <taxon>Eurotatoria</taxon>
        <taxon>Bdelloidea</taxon>
        <taxon>Adinetida</taxon>
        <taxon>Adinetidae</taxon>
        <taxon>Adineta</taxon>
    </lineage>
</organism>
<protein>
    <submittedName>
        <fullName evidence="1">Uncharacterized protein</fullName>
    </submittedName>
</protein>
<accession>A0A814C3E2</accession>
<sequence length="104" mass="11677">MALQRANDIIGKSRDEYQCNHVVNYVLNGDKTKGGLARSYLNYGEVVLTPQALDVVVDKDGVHCGTFIDSGNFIHSSTKRHQVIKVGLEQLDKVFPRGYTIRRK</sequence>
<name>A0A814C3E2_ADIRI</name>
<dbReference type="AlphaFoldDB" id="A0A814C3E2"/>
<gene>
    <name evidence="1" type="ORF">XAT740_LOCUS9779</name>
</gene>
<evidence type="ECO:0000313" key="2">
    <source>
        <dbReference type="Proteomes" id="UP000663828"/>
    </source>
</evidence>
<comment type="caution">
    <text evidence="1">The sequence shown here is derived from an EMBL/GenBank/DDBJ whole genome shotgun (WGS) entry which is preliminary data.</text>
</comment>
<dbReference type="EMBL" id="CAJNOR010000508">
    <property type="protein sequence ID" value="CAF0934731.1"/>
    <property type="molecule type" value="Genomic_DNA"/>
</dbReference>
<proteinExistence type="predicted"/>
<evidence type="ECO:0000313" key="1">
    <source>
        <dbReference type="EMBL" id="CAF0934731.1"/>
    </source>
</evidence>